<evidence type="ECO:0000256" key="22">
    <source>
        <dbReference type="ARBA" id="ARBA00023316"/>
    </source>
</evidence>
<comment type="similarity">
    <text evidence="5">In the N-terminal section; belongs to the glycosyltransferase 51 family.</text>
</comment>
<feature type="region of interest" description="Disordered" evidence="27">
    <location>
        <begin position="734"/>
        <end position="790"/>
    </location>
</feature>
<dbReference type="RefSeq" id="WP_035380338.1">
    <property type="nucleotide sequence ID" value="NZ_AZQP01000029.1"/>
</dbReference>
<evidence type="ECO:0000256" key="12">
    <source>
        <dbReference type="ARBA" id="ARBA00022679"/>
    </source>
</evidence>
<dbReference type="SUPFAM" id="SSF53955">
    <property type="entry name" value="Lysozyme-like"/>
    <property type="match status" value="1"/>
</dbReference>
<evidence type="ECO:0000259" key="29">
    <source>
        <dbReference type="Pfam" id="PF00912"/>
    </source>
</evidence>
<dbReference type="EMBL" id="AZQP01000029">
    <property type="protein sequence ID" value="EYE88097.1"/>
    <property type="molecule type" value="Genomic_DNA"/>
</dbReference>
<comment type="catalytic activity">
    <reaction evidence="23">
        <text>Preferential cleavage: (Ac)2-L-Lys-D-Ala-|-D-Ala. Also transpeptidation of peptidyl-alanyl moieties that are N-acyl substituents of D-alanine.</text>
        <dbReference type="EC" id="3.4.16.4"/>
    </reaction>
</comment>
<evidence type="ECO:0000256" key="16">
    <source>
        <dbReference type="ARBA" id="ARBA00022968"/>
    </source>
</evidence>
<evidence type="ECO:0000256" key="4">
    <source>
        <dbReference type="ARBA" id="ARBA00007090"/>
    </source>
</evidence>
<dbReference type="GO" id="GO:0009252">
    <property type="term" value="P:peptidoglycan biosynthetic process"/>
    <property type="evidence" value="ECO:0007669"/>
    <property type="project" value="UniProtKB-UniPathway"/>
</dbReference>
<evidence type="ECO:0000256" key="9">
    <source>
        <dbReference type="ARBA" id="ARBA00022645"/>
    </source>
</evidence>
<evidence type="ECO:0000256" key="26">
    <source>
        <dbReference type="ARBA" id="ARBA00060592"/>
    </source>
</evidence>
<name>A0A017RTW7_9CLOT</name>
<comment type="caution">
    <text evidence="30">The sequence shown here is derived from an EMBL/GenBank/DDBJ whole genome shotgun (WGS) entry which is preliminary data.</text>
</comment>
<evidence type="ECO:0000256" key="17">
    <source>
        <dbReference type="ARBA" id="ARBA00022984"/>
    </source>
</evidence>
<keyword evidence="9" id="KW-0121">Carboxypeptidase</keyword>
<keyword evidence="17" id="KW-0573">Peptidoglycan synthesis</keyword>
<dbReference type="Pfam" id="PF00905">
    <property type="entry name" value="Transpeptidase"/>
    <property type="match status" value="1"/>
</dbReference>
<dbReference type="GO" id="GO:0005886">
    <property type="term" value="C:plasma membrane"/>
    <property type="evidence" value="ECO:0007669"/>
    <property type="project" value="UniProtKB-SubCell"/>
</dbReference>
<evidence type="ECO:0000313" key="31">
    <source>
        <dbReference type="Proteomes" id="UP000019681"/>
    </source>
</evidence>
<evidence type="ECO:0000256" key="18">
    <source>
        <dbReference type="ARBA" id="ARBA00022989"/>
    </source>
</evidence>
<evidence type="ECO:0000256" key="2">
    <source>
        <dbReference type="ARBA" id="ARBA00004401"/>
    </source>
</evidence>
<organism evidence="30 31">
    <name type="scientific">Fervidicella metallireducens AeB</name>
    <dbReference type="NCBI Taxonomy" id="1403537"/>
    <lineage>
        <taxon>Bacteria</taxon>
        <taxon>Bacillati</taxon>
        <taxon>Bacillota</taxon>
        <taxon>Clostridia</taxon>
        <taxon>Eubacteriales</taxon>
        <taxon>Clostridiaceae</taxon>
        <taxon>Fervidicella</taxon>
    </lineage>
</organism>
<feature type="compositionally biased region" description="Low complexity" evidence="27">
    <location>
        <begin position="742"/>
        <end position="755"/>
    </location>
</feature>
<feature type="domain" description="Glycosyl transferase family 51" evidence="29">
    <location>
        <begin position="66"/>
        <end position="251"/>
    </location>
</feature>
<evidence type="ECO:0000256" key="8">
    <source>
        <dbReference type="ARBA" id="ARBA00022475"/>
    </source>
</evidence>
<comment type="similarity">
    <text evidence="4">In the C-terminal section; belongs to the transpeptidase family.</text>
</comment>
<dbReference type="PANTHER" id="PTHR32282:SF33">
    <property type="entry name" value="PEPTIDOGLYCAN GLYCOSYLTRANSFERASE"/>
    <property type="match status" value="1"/>
</dbReference>
<comment type="catalytic activity">
    <reaction evidence="25">
        <text>[GlcNAc-(1-&gt;4)-Mur2Ac(oyl-L-Ala-gamma-D-Glu-L-Lys-D-Ala-D-Ala)](n)-di-trans,octa-cis-undecaprenyl diphosphate + beta-D-GlcNAc-(1-&gt;4)-Mur2Ac(oyl-L-Ala-gamma-D-Glu-L-Lys-D-Ala-D-Ala)-di-trans,octa-cis-undecaprenyl diphosphate = [GlcNAc-(1-&gt;4)-Mur2Ac(oyl-L-Ala-gamma-D-Glu-L-Lys-D-Ala-D-Ala)](n+1)-di-trans,octa-cis-undecaprenyl diphosphate + di-trans,octa-cis-undecaprenyl diphosphate + H(+)</text>
        <dbReference type="Rhea" id="RHEA:23708"/>
        <dbReference type="Rhea" id="RHEA-COMP:9602"/>
        <dbReference type="Rhea" id="RHEA-COMP:9603"/>
        <dbReference type="ChEBI" id="CHEBI:15378"/>
        <dbReference type="ChEBI" id="CHEBI:58405"/>
        <dbReference type="ChEBI" id="CHEBI:60033"/>
        <dbReference type="ChEBI" id="CHEBI:78435"/>
        <dbReference type="EC" id="2.4.99.28"/>
    </reaction>
</comment>
<reference evidence="30 31" key="1">
    <citation type="journal article" date="2014" name="Genome Announc.">
        <title>Draft Genome Sequence of Fervidicella metallireducens Strain AeBT, an Iron-Reducing Thermoanaerobe from the Great Artesian Basin.</title>
        <authorList>
            <person name="Patel B.K."/>
        </authorList>
    </citation>
    <scope>NUCLEOTIDE SEQUENCE [LARGE SCALE GENOMIC DNA]</scope>
    <source>
        <strain evidence="30 31">AeB</strain>
    </source>
</reference>
<dbReference type="SUPFAM" id="SSF56601">
    <property type="entry name" value="beta-lactamase/transpeptidase-like"/>
    <property type="match status" value="1"/>
</dbReference>
<keyword evidence="19" id="KW-0472">Membrane</keyword>
<evidence type="ECO:0000256" key="7">
    <source>
        <dbReference type="ARBA" id="ARBA00018638"/>
    </source>
</evidence>
<evidence type="ECO:0000259" key="28">
    <source>
        <dbReference type="Pfam" id="PF00905"/>
    </source>
</evidence>
<dbReference type="STRING" id="1403537.Q428_09840"/>
<sequence>MEKKKRKKKKSKNIIKFVFTTLLLLFFIIAAAGTGITIAVIKSAPNIDTDIIANLNQSSKIYDKDGNYIQDFADGEVRTIIPSNEIPDHLKNAFVAIEDERFYSHHGIDFKRIGGAIVHDILTMSKAQGASTITQQLIKNYALTSEKLFTRKIQEMYLSVQIERKLTKDQILHAYLNTIYLGGRGIYGVQAAANKYFNKDAKDLTIAESAVLAGLIKFPSKYYPLKEAYLKDEIPDKIPYMDRQRLVLKKMRELGYITEDQYQQALQENIPLVIKKAQEAKKDSQPLKFHWFVDAAMDQVISDFAAKHNISEDEAAQRLRTGGYKIYLTMDTNLQIAAQKVIDDDKYYKNIDPLFSKETKTTGIPQPQASAVVIDHQTGQVRAIIGGRKVNKGSINRATEVRRQTGSSIKPLADYGPAIDMLLINPGTVLVDEPINIAGYTPDNEDNSYLGSITVRDALRKSRNTVAVKVAQMVGINNVRDYLMNKFHLPLDDSDRNLGIALGAFKHGFTPYEMAAAYGVFGNNGIYIEPTMYTKVTDKLGNEILVKTQYNGRALSPQASYLTLDMLIGNKSNFGNMPSAGKTGTTDNRKELWYCGVTPYYSGAVMVGHTKNLPLQGKGYKFTSTDTSKIWQAIMREAHKNLPYKSFTKPDGIVPVQICLDSGKVASELCSQDPRGSRVATQWFIEGSQPVEICDEHVSVMIDKKTNKLATPNCPPSDVITKVFLKKDVPTEYCPLHSSPGNINPPTDNTNTNPDENNKDNSTGSTEGNTSLNNTINNNNSQENKKSKNQ</sequence>
<dbReference type="FunFam" id="1.10.3810.10:FF:000001">
    <property type="entry name" value="Penicillin-binding protein 1A"/>
    <property type="match status" value="1"/>
</dbReference>
<comment type="function">
    <text evidence="1">Cell wall formation. Synthesis of cross-linked peptidoglycan from the lipid intermediates. The enzyme has a penicillin-insensitive transglycosylase N-terminal domain (formation of linear glycan strands) and a penicillin-sensitive transpeptidase C-terminal domain (cross-linking of the peptide subunits).</text>
</comment>
<dbReference type="EC" id="2.4.99.28" evidence="24"/>
<dbReference type="Gene3D" id="3.40.710.10">
    <property type="entry name" value="DD-peptidase/beta-lactamase superfamily"/>
    <property type="match status" value="1"/>
</dbReference>
<evidence type="ECO:0000256" key="25">
    <source>
        <dbReference type="ARBA" id="ARBA00049902"/>
    </source>
</evidence>
<keyword evidence="15" id="KW-0133">Cell shape</keyword>
<keyword evidence="13" id="KW-0812">Transmembrane</keyword>
<comment type="pathway">
    <text evidence="3">Cell wall biogenesis; peptidoglycan biosynthesis.</text>
</comment>
<keyword evidence="12" id="KW-0808">Transferase</keyword>
<evidence type="ECO:0000256" key="3">
    <source>
        <dbReference type="ARBA" id="ARBA00004752"/>
    </source>
</evidence>
<dbReference type="Proteomes" id="UP000019681">
    <property type="component" value="Unassembled WGS sequence"/>
</dbReference>
<dbReference type="GO" id="GO:0071555">
    <property type="term" value="P:cell wall organization"/>
    <property type="evidence" value="ECO:0007669"/>
    <property type="project" value="UniProtKB-KW"/>
</dbReference>
<feature type="compositionally biased region" description="Low complexity" evidence="27">
    <location>
        <begin position="769"/>
        <end position="782"/>
    </location>
</feature>
<dbReference type="Gene3D" id="1.10.3810.10">
    <property type="entry name" value="Biosynthetic peptidoglycan transglycosylase-like"/>
    <property type="match status" value="1"/>
</dbReference>
<comment type="subcellular location">
    <subcellularLocation>
        <location evidence="2">Cell membrane</location>
        <topology evidence="2">Single-pass type II membrane protein</topology>
    </subcellularLocation>
</comment>
<dbReference type="InterPro" id="IPR050396">
    <property type="entry name" value="Glycosyltr_51/Transpeptidase"/>
</dbReference>
<dbReference type="AlphaFoldDB" id="A0A017RTW7"/>
<keyword evidence="22" id="KW-0961">Cell wall biogenesis/degradation</keyword>
<dbReference type="Pfam" id="PF00912">
    <property type="entry name" value="Transgly"/>
    <property type="match status" value="1"/>
</dbReference>
<evidence type="ECO:0000256" key="19">
    <source>
        <dbReference type="ARBA" id="ARBA00023136"/>
    </source>
</evidence>
<dbReference type="UniPathway" id="UPA00219"/>
<evidence type="ECO:0000256" key="6">
    <source>
        <dbReference type="ARBA" id="ARBA00012448"/>
    </source>
</evidence>
<evidence type="ECO:0000256" key="21">
    <source>
        <dbReference type="ARBA" id="ARBA00023268"/>
    </source>
</evidence>
<dbReference type="InterPro" id="IPR036950">
    <property type="entry name" value="PBP_transglycosylase"/>
</dbReference>
<evidence type="ECO:0000256" key="10">
    <source>
        <dbReference type="ARBA" id="ARBA00022670"/>
    </source>
</evidence>
<evidence type="ECO:0000256" key="15">
    <source>
        <dbReference type="ARBA" id="ARBA00022960"/>
    </source>
</evidence>
<keyword evidence="21" id="KW-0511">Multifunctional enzyme</keyword>
<gene>
    <name evidence="30" type="ORF">Q428_09840</name>
</gene>
<evidence type="ECO:0000256" key="5">
    <source>
        <dbReference type="ARBA" id="ARBA00007739"/>
    </source>
</evidence>
<comment type="pathway">
    <text evidence="26">Glycan biosynthesis.</text>
</comment>
<dbReference type="PANTHER" id="PTHR32282">
    <property type="entry name" value="BINDING PROTEIN TRANSPEPTIDASE, PUTATIVE-RELATED"/>
    <property type="match status" value="1"/>
</dbReference>
<dbReference type="NCBIfam" id="TIGR02074">
    <property type="entry name" value="PBP_1a_fam"/>
    <property type="match status" value="1"/>
</dbReference>
<evidence type="ECO:0000256" key="14">
    <source>
        <dbReference type="ARBA" id="ARBA00022801"/>
    </source>
</evidence>
<dbReference type="InterPro" id="IPR023346">
    <property type="entry name" value="Lysozyme-like_dom_sf"/>
</dbReference>
<protein>
    <recommendedName>
        <fullName evidence="7">Penicillin-binding protein 1A</fullName>
        <ecNumber evidence="24">2.4.99.28</ecNumber>
        <ecNumber evidence="6">3.4.16.4</ecNumber>
    </recommendedName>
</protein>
<dbReference type="InterPro" id="IPR001264">
    <property type="entry name" value="Glyco_trans_51"/>
</dbReference>
<dbReference type="GO" id="GO:0006508">
    <property type="term" value="P:proteolysis"/>
    <property type="evidence" value="ECO:0007669"/>
    <property type="project" value="UniProtKB-KW"/>
</dbReference>
<keyword evidence="20" id="KW-0046">Antibiotic resistance</keyword>
<dbReference type="InterPro" id="IPR012338">
    <property type="entry name" value="Beta-lactam/transpept-like"/>
</dbReference>
<evidence type="ECO:0000256" key="1">
    <source>
        <dbReference type="ARBA" id="ARBA00002624"/>
    </source>
</evidence>
<dbReference type="GO" id="GO:0009002">
    <property type="term" value="F:serine-type D-Ala-D-Ala carboxypeptidase activity"/>
    <property type="evidence" value="ECO:0007669"/>
    <property type="project" value="UniProtKB-EC"/>
</dbReference>
<evidence type="ECO:0000313" key="30">
    <source>
        <dbReference type="EMBL" id="EYE88097.1"/>
    </source>
</evidence>
<keyword evidence="14" id="KW-0378">Hydrolase</keyword>
<evidence type="ECO:0000256" key="20">
    <source>
        <dbReference type="ARBA" id="ARBA00023251"/>
    </source>
</evidence>
<evidence type="ECO:0000256" key="23">
    <source>
        <dbReference type="ARBA" id="ARBA00034000"/>
    </source>
</evidence>
<keyword evidence="18" id="KW-1133">Transmembrane helix</keyword>
<accession>A0A017RTW7</accession>
<proteinExistence type="inferred from homology"/>
<keyword evidence="31" id="KW-1185">Reference proteome</keyword>
<dbReference type="GO" id="GO:0008360">
    <property type="term" value="P:regulation of cell shape"/>
    <property type="evidence" value="ECO:0007669"/>
    <property type="project" value="UniProtKB-KW"/>
</dbReference>
<dbReference type="GO" id="GO:0008955">
    <property type="term" value="F:peptidoglycan glycosyltransferase activity"/>
    <property type="evidence" value="ECO:0007669"/>
    <property type="project" value="UniProtKB-EC"/>
</dbReference>
<dbReference type="GO" id="GO:0046677">
    <property type="term" value="P:response to antibiotic"/>
    <property type="evidence" value="ECO:0007669"/>
    <property type="project" value="UniProtKB-KW"/>
</dbReference>
<evidence type="ECO:0000256" key="24">
    <source>
        <dbReference type="ARBA" id="ARBA00044770"/>
    </source>
</evidence>
<dbReference type="GO" id="GO:0008658">
    <property type="term" value="F:penicillin binding"/>
    <property type="evidence" value="ECO:0007669"/>
    <property type="project" value="InterPro"/>
</dbReference>
<keyword evidence="11" id="KW-0328">Glycosyltransferase</keyword>
<dbReference type="InterPro" id="IPR001460">
    <property type="entry name" value="PCN-bd_Tpept"/>
</dbReference>
<evidence type="ECO:0000256" key="11">
    <source>
        <dbReference type="ARBA" id="ARBA00022676"/>
    </source>
</evidence>
<evidence type="ECO:0000256" key="13">
    <source>
        <dbReference type="ARBA" id="ARBA00022692"/>
    </source>
</evidence>
<dbReference type="OrthoDB" id="9766909at2"/>
<keyword evidence="16" id="KW-0735">Signal-anchor</keyword>
<keyword evidence="10" id="KW-0645">Protease</keyword>
<feature type="domain" description="Penicillin-binding protein transpeptidase" evidence="28">
    <location>
        <begin position="370"/>
        <end position="606"/>
    </location>
</feature>
<evidence type="ECO:0000256" key="27">
    <source>
        <dbReference type="SAM" id="MobiDB-lite"/>
    </source>
</evidence>
<dbReference type="EC" id="3.4.16.4" evidence="6"/>
<keyword evidence="8" id="KW-1003">Cell membrane</keyword>